<sequence length="166" mass="19093">MSKAIDQLFTDRQKQMILWVLIVICVFLLGLTALAWKWSSESQQRWANASQPEKPVMRYISQAERDLQIEKCRLERSVEFYDVVDGKLAPRQLSAKDLIACIDFAYALNGNDNDKNLIDLASEASHARRDLYFTHFRNCTKGDTSQAVELVCAKVAHDITYDYLLK</sequence>
<feature type="transmembrane region" description="Helical" evidence="1">
    <location>
        <begin position="16"/>
        <end position="36"/>
    </location>
</feature>
<reference evidence="2" key="1">
    <citation type="submission" date="2024-07" db="EMBL/GenBank/DDBJ databases">
        <authorList>
            <person name="Bringhurst R.M."/>
            <person name="Homer T.E."/>
        </authorList>
    </citation>
    <scope>NUCLEOTIDE SEQUENCE</scope>
</reference>
<keyword evidence="1" id="KW-1133">Transmembrane helix</keyword>
<evidence type="ECO:0000313" key="2">
    <source>
        <dbReference type="EMBL" id="XDJ14602.1"/>
    </source>
</evidence>
<dbReference type="EMBL" id="PQ015378">
    <property type="protein sequence ID" value="XDJ14602.1"/>
    <property type="molecule type" value="Genomic_DNA"/>
</dbReference>
<keyword evidence="1" id="KW-0812">Transmembrane</keyword>
<evidence type="ECO:0000256" key="1">
    <source>
        <dbReference type="SAM" id="Phobius"/>
    </source>
</evidence>
<protein>
    <submittedName>
        <fullName evidence="2">Uncharacterized protein</fullName>
    </submittedName>
</protein>
<proteinExistence type="predicted"/>
<name>A0AB39CCE8_9VIRU</name>
<accession>A0AB39CCE8</accession>
<keyword evidence="1" id="KW-0472">Membrane</keyword>
<organism evidence="2">
    <name type="scientific">Pseudomonas phage RVTF4</name>
    <dbReference type="NCBI Taxonomy" id="3236931"/>
    <lineage>
        <taxon>Viruses</taxon>
    </lineage>
</organism>